<dbReference type="eggNOG" id="COG0845">
    <property type="taxonomic scope" value="Bacteria"/>
</dbReference>
<dbReference type="Gene3D" id="2.40.30.170">
    <property type="match status" value="1"/>
</dbReference>
<name>U7DDJ5_9BACT</name>
<feature type="transmembrane region" description="Helical" evidence="3">
    <location>
        <begin position="12"/>
        <end position="33"/>
    </location>
</feature>
<proteinExistence type="inferred from homology"/>
<evidence type="ECO:0000256" key="2">
    <source>
        <dbReference type="SAM" id="Coils"/>
    </source>
</evidence>
<keyword evidence="3" id="KW-1133">Transmembrane helix</keyword>
<dbReference type="GO" id="GO:1990281">
    <property type="term" value="C:efflux pump complex"/>
    <property type="evidence" value="ECO:0007669"/>
    <property type="project" value="TreeGrafter"/>
</dbReference>
<dbReference type="PANTHER" id="PTHR30469:SF15">
    <property type="entry name" value="HLYD FAMILY OF SECRETION PROTEINS"/>
    <property type="match status" value="1"/>
</dbReference>
<dbReference type="PANTHER" id="PTHR30469">
    <property type="entry name" value="MULTIDRUG RESISTANCE PROTEIN MDTA"/>
    <property type="match status" value="1"/>
</dbReference>
<dbReference type="Gene3D" id="1.10.287.470">
    <property type="entry name" value="Helix hairpin bin"/>
    <property type="match status" value="1"/>
</dbReference>
<keyword evidence="3" id="KW-0472">Membrane</keyword>
<dbReference type="InterPro" id="IPR006143">
    <property type="entry name" value="RND_pump_MFP"/>
</dbReference>
<gene>
    <name evidence="4" type="ORF">CALK_0450</name>
</gene>
<reference evidence="4 5" key="1">
    <citation type="journal article" date="2013" name="Environ. Microbiol.">
        <title>Genome analysis of Chitinivibrio alkaliphilus gen. nov., sp. nov., a novel extremely haloalkaliphilic anaerobic chitinolytic bacterium from the candidate phylum Termite Group 3.</title>
        <authorList>
            <person name="Sorokin D.Y."/>
            <person name="Gumerov V.M."/>
            <person name="Rakitin A.L."/>
            <person name="Beletsky A.V."/>
            <person name="Damste J.S."/>
            <person name="Muyzer G."/>
            <person name="Mardanov A.V."/>
            <person name="Ravin N.V."/>
        </authorList>
    </citation>
    <scope>NUCLEOTIDE SEQUENCE [LARGE SCALE GENOMIC DNA]</scope>
    <source>
        <strain evidence="4 5">ACht1</strain>
    </source>
</reference>
<sequence>MEKIRIIVQKLWKNAIPVLIVLGAVGFFVLMVATRRTPPSREEHQEYPEVTVRRFEKTRDPIPLSTEGVVAPNRRVDISPRVPGEISYVAPQLRTGEPLEKGDVLFRLDPREYHLDLRGAESQVQTAKTQLAREQEEGEIAREQWELFQERYPEAEAGGLALRHPQIAQAQADLKAAKAALDRARLNLEWTVIRAPFRGFAQELLVHEGQVVSSTPVATFYESDTARVSVRLSSRQKGLLNLKTGDSVAVYTDDSVLVNRSATVAGWSRSLDPRSRSLTVDVALPDPLGIDAEGEIPLESFVRVVFFAVQDEGYFRIPRDALVEGKYLRRVVDSTLEFVPVSVIQWDKNDALVRGDFTENDPIVVGSLDFSLEGMRVEAVEYE</sequence>
<dbReference type="GO" id="GO:0015562">
    <property type="term" value="F:efflux transmembrane transporter activity"/>
    <property type="evidence" value="ECO:0007669"/>
    <property type="project" value="TreeGrafter"/>
</dbReference>
<dbReference type="NCBIfam" id="TIGR01730">
    <property type="entry name" value="RND_mfp"/>
    <property type="match status" value="1"/>
</dbReference>
<keyword evidence="2" id="KW-0175">Coiled coil</keyword>
<dbReference type="STRING" id="1313304.CALK_0450"/>
<evidence type="ECO:0000313" key="4">
    <source>
        <dbReference type="EMBL" id="ERP38961.1"/>
    </source>
</evidence>
<dbReference type="EMBL" id="ASJR01000003">
    <property type="protein sequence ID" value="ERP38961.1"/>
    <property type="molecule type" value="Genomic_DNA"/>
</dbReference>
<dbReference type="Gene3D" id="2.40.50.100">
    <property type="match status" value="1"/>
</dbReference>
<feature type="coiled-coil region" evidence="2">
    <location>
        <begin position="117"/>
        <end position="187"/>
    </location>
</feature>
<evidence type="ECO:0000256" key="1">
    <source>
        <dbReference type="ARBA" id="ARBA00009477"/>
    </source>
</evidence>
<evidence type="ECO:0000313" key="5">
    <source>
        <dbReference type="Proteomes" id="UP000017148"/>
    </source>
</evidence>
<evidence type="ECO:0000256" key="3">
    <source>
        <dbReference type="SAM" id="Phobius"/>
    </source>
</evidence>
<dbReference type="Proteomes" id="UP000017148">
    <property type="component" value="Unassembled WGS sequence"/>
</dbReference>
<accession>U7DDJ5</accession>
<organism evidence="4 5">
    <name type="scientific">Chitinivibrio alkaliphilus ACht1</name>
    <dbReference type="NCBI Taxonomy" id="1313304"/>
    <lineage>
        <taxon>Bacteria</taxon>
        <taxon>Pseudomonadati</taxon>
        <taxon>Fibrobacterota</taxon>
        <taxon>Chitinivibrionia</taxon>
        <taxon>Chitinivibrionales</taxon>
        <taxon>Chitinivibrionaceae</taxon>
        <taxon>Chitinivibrio</taxon>
    </lineage>
</organism>
<dbReference type="SUPFAM" id="SSF111369">
    <property type="entry name" value="HlyD-like secretion proteins"/>
    <property type="match status" value="1"/>
</dbReference>
<protein>
    <submittedName>
        <fullName evidence="4">Efflux transporter, RND family, MFP subunit</fullName>
    </submittedName>
</protein>
<comment type="caution">
    <text evidence="4">The sequence shown here is derived from an EMBL/GenBank/DDBJ whole genome shotgun (WGS) entry which is preliminary data.</text>
</comment>
<dbReference type="RefSeq" id="WP_022635989.1">
    <property type="nucleotide sequence ID" value="NZ_ASJR01000003.1"/>
</dbReference>
<keyword evidence="5" id="KW-1185">Reference proteome</keyword>
<dbReference type="OrthoDB" id="7811737at2"/>
<keyword evidence="3" id="KW-0812">Transmembrane</keyword>
<comment type="similarity">
    <text evidence="1">Belongs to the membrane fusion protein (MFP) (TC 8.A.1) family.</text>
</comment>
<dbReference type="AlphaFoldDB" id="U7DDJ5"/>